<name>A0A8H7T5J6_9HELO</name>
<proteinExistence type="predicted"/>
<protein>
    <recommendedName>
        <fullName evidence="4">Acyltransferase 3 domain-containing protein</fullName>
    </recommendedName>
</protein>
<evidence type="ECO:0000313" key="2">
    <source>
        <dbReference type="EMBL" id="KAG4412817.1"/>
    </source>
</evidence>
<feature type="transmembrane region" description="Helical" evidence="1">
    <location>
        <begin position="33"/>
        <end position="52"/>
    </location>
</feature>
<gene>
    <name evidence="2" type="ORF">IFR04_014052</name>
</gene>
<feature type="transmembrane region" description="Helical" evidence="1">
    <location>
        <begin position="282"/>
        <end position="303"/>
    </location>
</feature>
<organism evidence="2 3">
    <name type="scientific">Cadophora malorum</name>
    <dbReference type="NCBI Taxonomy" id="108018"/>
    <lineage>
        <taxon>Eukaryota</taxon>
        <taxon>Fungi</taxon>
        <taxon>Dikarya</taxon>
        <taxon>Ascomycota</taxon>
        <taxon>Pezizomycotina</taxon>
        <taxon>Leotiomycetes</taxon>
        <taxon>Helotiales</taxon>
        <taxon>Ploettnerulaceae</taxon>
        <taxon>Cadophora</taxon>
    </lineage>
</organism>
<dbReference type="AlphaFoldDB" id="A0A8H7T5J6"/>
<feature type="transmembrane region" description="Helical" evidence="1">
    <location>
        <begin position="223"/>
        <end position="247"/>
    </location>
</feature>
<feature type="transmembrane region" description="Helical" evidence="1">
    <location>
        <begin position="152"/>
        <end position="172"/>
    </location>
</feature>
<feature type="transmembrane region" description="Helical" evidence="1">
    <location>
        <begin position="117"/>
        <end position="140"/>
    </location>
</feature>
<dbReference type="Proteomes" id="UP000664132">
    <property type="component" value="Unassembled WGS sequence"/>
</dbReference>
<feature type="transmembrane region" description="Helical" evidence="1">
    <location>
        <begin position="402"/>
        <end position="423"/>
    </location>
</feature>
<keyword evidence="1" id="KW-1133">Transmembrane helix</keyword>
<feature type="transmembrane region" description="Helical" evidence="1">
    <location>
        <begin position="374"/>
        <end position="393"/>
    </location>
</feature>
<keyword evidence="1" id="KW-0812">Transmembrane</keyword>
<keyword evidence="1" id="KW-0472">Membrane</keyword>
<sequence>MDFQSFVQKSEKFKARSPTIYDQQYLLGVRGLLVLQAFLWVFLQTFVPVAVATSKNTTGSVFQVVLRKGFSVIFWNEHLLYGALIFLSARSIAIPFIRDPTKCQVARSVFTRGLSLWFPLAVSLAIIKLAFSQTGVRYIFDFKTSTENKSMNVPYVIPNTLAYFNSVFNLLWTTHDFSSQSGSTAFPSQTLWMVNVVYMQSFTVYMTMVIIPYTRKKWRVQAAFFFVLTAWWCQSWAWFTISGLLFADMVMTMDFKACSQRGISIDVFSQRLRKNDGSPFRIPVWIPAGFCVVSGLLMEYLWVAWRPDLWNREFYYHSALYYTPDLNYDYANRHTPARNDIYLMLVGFFLFLESYEGMQRFFDNKFFVYLGKRSLSFFLVQSTMMYLVGIKLFTRLQDVNKISFSGSVIVTLIACLLVIVPLAELFHRAIVMPSKAFSHRAFDFITS</sequence>
<reference evidence="2" key="1">
    <citation type="submission" date="2021-02" db="EMBL/GenBank/DDBJ databases">
        <title>Genome sequence Cadophora malorum strain M34.</title>
        <authorList>
            <person name="Stefanovic E."/>
            <person name="Vu D."/>
            <person name="Scully C."/>
            <person name="Dijksterhuis J."/>
            <person name="Roader J."/>
            <person name="Houbraken J."/>
        </authorList>
    </citation>
    <scope>NUCLEOTIDE SEQUENCE</scope>
    <source>
        <strain evidence="2">M34</strain>
    </source>
</reference>
<feature type="transmembrane region" description="Helical" evidence="1">
    <location>
        <begin position="341"/>
        <end position="362"/>
    </location>
</feature>
<evidence type="ECO:0000256" key="1">
    <source>
        <dbReference type="SAM" id="Phobius"/>
    </source>
</evidence>
<dbReference type="EMBL" id="JAFJYH010000352">
    <property type="protein sequence ID" value="KAG4412817.1"/>
    <property type="molecule type" value="Genomic_DNA"/>
</dbReference>
<feature type="transmembrane region" description="Helical" evidence="1">
    <location>
        <begin position="73"/>
        <end position="97"/>
    </location>
</feature>
<feature type="transmembrane region" description="Helical" evidence="1">
    <location>
        <begin position="192"/>
        <end position="211"/>
    </location>
</feature>
<keyword evidence="3" id="KW-1185">Reference proteome</keyword>
<evidence type="ECO:0008006" key="4">
    <source>
        <dbReference type="Google" id="ProtNLM"/>
    </source>
</evidence>
<evidence type="ECO:0000313" key="3">
    <source>
        <dbReference type="Proteomes" id="UP000664132"/>
    </source>
</evidence>
<accession>A0A8H7T5J6</accession>
<comment type="caution">
    <text evidence="2">The sequence shown here is derived from an EMBL/GenBank/DDBJ whole genome shotgun (WGS) entry which is preliminary data.</text>
</comment>
<dbReference type="OrthoDB" id="3363151at2759"/>